<proteinExistence type="predicted"/>
<reference evidence="2 3" key="1">
    <citation type="submission" date="2020-02" db="EMBL/GenBank/DDBJ databases">
        <title>Comparative genomics of sulfur disproportionating microorganisms.</title>
        <authorList>
            <person name="Ward L.M."/>
            <person name="Bertran E."/>
            <person name="Johnston D.T."/>
        </authorList>
    </citation>
    <scope>NUCLEOTIDE SEQUENCE [LARGE SCALE GENOMIC DNA]</scope>
    <source>
        <strain evidence="2 3">DSM 100025</strain>
    </source>
</reference>
<accession>A0A6N9TMK0</accession>
<dbReference type="InterPro" id="IPR019201">
    <property type="entry name" value="DUF2065"/>
</dbReference>
<dbReference type="Proteomes" id="UP000469346">
    <property type="component" value="Unassembled WGS sequence"/>
</dbReference>
<organism evidence="2 3">
    <name type="scientific">Dissulfurirhabdus thermomarina</name>
    <dbReference type="NCBI Taxonomy" id="1765737"/>
    <lineage>
        <taxon>Bacteria</taxon>
        <taxon>Deltaproteobacteria</taxon>
        <taxon>Dissulfurirhabdaceae</taxon>
        <taxon>Dissulfurirhabdus</taxon>
    </lineage>
</organism>
<keyword evidence="1" id="KW-0812">Transmembrane</keyword>
<keyword evidence="1" id="KW-1133">Transmembrane helix</keyword>
<keyword evidence="3" id="KW-1185">Reference proteome</keyword>
<sequence>MKLLVCLLGLVLVVEGLPYFAFPEKMQGWLRQLSEIPPGHLRWIGLASTLFGLALCYLGRRSGLLP</sequence>
<keyword evidence="1" id="KW-0472">Membrane</keyword>
<gene>
    <name evidence="2" type="ORF">G3N55_06615</name>
</gene>
<protein>
    <submittedName>
        <fullName evidence="2">DUF2065 domain-containing protein</fullName>
    </submittedName>
</protein>
<evidence type="ECO:0000313" key="3">
    <source>
        <dbReference type="Proteomes" id="UP000469346"/>
    </source>
</evidence>
<feature type="transmembrane region" description="Helical" evidence="1">
    <location>
        <begin position="40"/>
        <end position="58"/>
    </location>
</feature>
<evidence type="ECO:0000313" key="2">
    <source>
        <dbReference type="EMBL" id="NDY42512.1"/>
    </source>
</evidence>
<dbReference type="AlphaFoldDB" id="A0A6N9TMK0"/>
<evidence type="ECO:0000256" key="1">
    <source>
        <dbReference type="SAM" id="Phobius"/>
    </source>
</evidence>
<comment type="caution">
    <text evidence="2">The sequence shown here is derived from an EMBL/GenBank/DDBJ whole genome shotgun (WGS) entry which is preliminary data.</text>
</comment>
<dbReference type="EMBL" id="JAAGRR010000062">
    <property type="protein sequence ID" value="NDY42512.1"/>
    <property type="molecule type" value="Genomic_DNA"/>
</dbReference>
<dbReference type="RefSeq" id="WP_163298650.1">
    <property type="nucleotide sequence ID" value="NZ_JAAGRR010000062.1"/>
</dbReference>
<name>A0A6N9TMK0_DISTH</name>
<dbReference type="Pfam" id="PF09838">
    <property type="entry name" value="DUF2065"/>
    <property type="match status" value="1"/>
</dbReference>